<dbReference type="EMBL" id="MG973074">
    <property type="protein sequence ID" value="AYD68731.1"/>
    <property type="molecule type" value="Genomic_DNA"/>
</dbReference>
<keyword evidence="3" id="KW-0614">Plasmid</keyword>
<accession>A0A386JC18</accession>
<feature type="transmembrane region" description="Helical" evidence="1">
    <location>
        <begin position="58"/>
        <end position="76"/>
    </location>
</feature>
<organism evidence="3">
    <name type="scientific">Clostridioides difficile</name>
    <name type="common">Peptoclostridium difficile</name>
    <dbReference type="NCBI Taxonomy" id="1496"/>
    <lineage>
        <taxon>Bacteria</taxon>
        <taxon>Bacillati</taxon>
        <taxon>Bacillota</taxon>
        <taxon>Clostridia</taxon>
        <taxon>Peptostreptococcales</taxon>
        <taxon>Peptostreptococcaceae</taxon>
        <taxon>Clostridioides</taxon>
    </lineage>
</organism>
<feature type="transmembrane region" description="Helical" evidence="1">
    <location>
        <begin position="135"/>
        <end position="160"/>
    </location>
</feature>
<feature type="domain" description="Prepilin type IV endopeptidase peptidase" evidence="2">
    <location>
        <begin position="63"/>
        <end position="158"/>
    </location>
</feature>
<reference evidence="3" key="1">
    <citation type="journal article" date="2018" name="Sci. Rep.">
        <title>Novel Clade C-I Clostridium difficile strains escape diagnostic tests, differ in pathogenicity potential and carry toxins on extrachromosomal elements.</title>
        <authorList>
            <person name="Ramirez-Vargas G."/>
            <person name="Lopez-Urena D."/>
            <person name="Badilla A."/>
            <person name="Orozco-Aguilar J."/>
            <person name="Murillo T."/>
            <person name="Rojas P."/>
            <person name="Riedel T."/>
            <person name="Overmann J."/>
            <person name="Gonzalez G."/>
            <person name="Chaves-Olarte E."/>
            <person name="Quesada-Gomez C."/>
            <person name="Rodriguez C."/>
        </authorList>
    </citation>
    <scope>NUCLEOTIDE SEQUENCE</scope>
    <source>
        <strain evidence="3">HSJD-312</strain>
        <plasmid evidence="3">pHSJD-312</plasmid>
    </source>
</reference>
<name>A0A386JC18_CLODI</name>
<dbReference type="GO" id="GO:0004190">
    <property type="term" value="F:aspartic-type endopeptidase activity"/>
    <property type="evidence" value="ECO:0007669"/>
    <property type="project" value="InterPro"/>
</dbReference>
<keyword evidence="1" id="KW-1133">Transmembrane helix</keyword>
<evidence type="ECO:0000256" key="1">
    <source>
        <dbReference type="SAM" id="Phobius"/>
    </source>
</evidence>
<sequence length="185" mass="20877">MSFNNISSNSIFSYFYDLKFLPTGEKIVLSKEQKMILLLIEYLLIISLFKHINNIALIIKGFLYAQILIYASYVDYRTKLIPNKIQVLILFVSFIKMNLYLSIINLFLFALPLYLSAILKNGSIGGGDIKLMGSSGFLIGFKGIEVLIFILISLILAFAINRDTYKNGIALAPYISVGCFLSYLL</sequence>
<dbReference type="Pfam" id="PF01478">
    <property type="entry name" value="Peptidase_A24"/>
    <property type="match status" value="1"/>
</dbReference>
<dbReference type="InterPro" id="IPR000045">
    <property type="entry name" value="Prepilin_IV_endopep_pep"/>
</dbReference>
<keyword evidence="1" id="KW-0812">Transmembrane</keyword>
<geneLocation type="plasmid" evidence="3">
    <name>pHSJD-312</name>
</geneLocation>
<feature type="transmembrane region" description="Helical" evidence="1">
    <location>
        <begin position="88"/>
        <end position="115"/>
    </location>
</feature>
<dbReference type="RefSeq" id="WP_021382319.1">
    <property type="nucleotide sequence ID" value="NZ_LJCL01000008.1"/>
</dbReference>
<dbReference type="Gene3D" id="1.20.120.1220">
    <property type="match status" value="1"/>
</dbReference>
<gene>
    <name evidence="3" type="ORF">pHSJD-312_00110</name>
</gene>
<dbReference type="GO" id="GO:0016020">
    <property type="term" value="C:membrane"/>
    <property type="evidence" value="ECO:0007669"/>
    <property type="project" value="InterPro"/>
</dbReference>
<keyword evidence="1" id="KW-0472">Membrane</keyword>
<evidence type="ECO:0000259" key="2">
    <source>
        <dbReference type="Pfam" id="PF01478"/>
    </source>
</evidence>
<feature type="transmembrane region" description="Helical" evidence="1">
    <location>
        <begin position="167"/>
        <end position="184"/>
    </location>
</feature>
<dbReference type="AlphaFoldDB" id="A0A386JC18"/>
<proteinExistence type="predicted"/>
<protein>
    <submittedName>
        <fullName evidence="3">Peptidase A24A prepilin type IV</fullName>
    </submittedName>
</protein>
<evidence type="ECO:0000313" key="3">
    <source>
        <dbReference type="EMBL" id="AYD68731.1"/>
    </source>
</evidence>